<dbReference type="SUPFAM" id="SSF101386">
    <property type="entry name" value="all-alpha NTP pyrophosphatases"/>
    <property type="match status" value="1"/>
</dbReference>
<proteinExistence type="predicted"/>
<dbReference type="STRING" id="145854.GA0074692_6443"/>
<keyword evidence="2" id="KW-1185">Reference proteome</keyword>
<accession>A0A1C6TJE2</accession>
<gene>
    <name evidence="1" type="ORF">GA0074692_6443</name>
</gene>
<dbReference type="AlphaFoldDB" id="A0A1C6TJE2"/>
<dbReference type="OrthoDB" id="9813491at2"/>
<dbReference type="EMBL" id="FMHW01000002">
    <property type="protein sequence ID" value="SCL41683.1"/>
    <property type="molecule type" value="Genomic_DNA"/>
</dbReference>
<evidence type="ECO:0000313" key="1">
    <source>
        <dbReference type="EMBL" id="SCL41683.1"/>
    </source>
</evidence>
<evidence type="ECO:0000313" key="2">
    <source>
        <dbReference type="Proteomes" id="UP000198959"/>
    </source>
</evidence>
<name>A0A1C6TJE2_9ACTN</name>
<dbReference type="InterPro" id="IPR038735">
    <property type="entry name" value="MSMEG_1276-like_NTP-PPase_dom"/>
</dbReference>
<dbReference type="Proteomes" id="UP000198959">
    <property type="component" value="Unassembled WGS sequence"/>
</dbReference>
<dbReference type="RefSeq" id="WP_091651542.1">
    <property type="nucleotide sequence ID" value="NZ_FMHW01000002.1"/>
</dbReference>
<organism evidence="1 2">
    <name type="scientific">Micromonospora pallida</name>
    <dbReference type="NCBI Taxonomy" id="145854"/>
    <lineage>
        <taxon>Bacteria</taxon>
        <taxon>Bacillati</taxon>
        <taxon>Actinomycetota</taxon>
        <taxon>Actinomycetes</taxon>
        <taxon>Micromonosporales</taxon>
        <taxon>Micromonosporaceae</taxon>
        <taxon>Micromonospora</taxon>
    </lineage>
</organism>
<dbReference type="CDD" id="cd11532">
    <property type="entry name" value="NTP-PPase_COG4997"/>
    <property type="match status" value="1"/>
</dbReference>
<protein>
    <submittedName>
        <fullName evidence="1">Predicted house-cleaning noncanonical NTP pyrophosphatase, all-alpha NTP-PPase (MazG) superfamily</fullName>
    </submittedName>
</protein>
<reference evidence="2" key="1">
    <citation type="submission" date="2016-06" db="EMBL/GenBank/DDBJ databases">
        <authorList>
            <person name="Varghese N."/>
            <person name="Submissions Spin"/>
        </authorList>
    </citation>
    <scope>NUCLEOTIDE SEQUENCE [LARGE SCALE GENOMIC DNA]</scope>
    <source>
        <strain evidence="2">DSM 43817</strain>
    </source>
</reference>
<sequence>MAQGSRIPYGKLVRDRIPEIIRAGGEIPEIRVLGPDDFVPALIAKLHEEAEELGSAGAAEVLGELADLHEVLAALTAALGFTAAEVEAAAARKRAERGGFTERLWLESTTRPHHG</sequence>